<gene>
    <name evidence="1" type="ORF">Adt_05586</name>
    <name evidence="2" type="ORF">Adt_05611</name>
</gene>
<keyword evidence="3" id="KW-1185">Reference proteome</keyword>
<accession>A0ABD1V6L4</accession>
<sequence length="237" mass="27430">MFNTEAGKDWNHCQLKNHWFHMCKEYQQLHEILRCTGIEFRGRDCRDIFHKYCHLFGDAYDFEKYAVIPSKLSKKGFNDDELIERYGNSDQLPINAEIRDEHAPLDAQGNGSVMDLSGLRIRDKRKSSSSIGKGKKKLDSRAALSESIEKLKYVGSELIAEHLNAKSGPPSFDECMEELDSFGVLEGDEKFHLFALLFFEQKRHKTSYACARTPQMKLKFLKFNYKSWCLKHAAAFD</sequence>
<dbReference type="EMBL" id="JBFOLK010000002">
    <property type="protein sequence ID" value="KAL2532235.1"/>
    <property type="molecule type" value="Genomic_DNA"/>
</dbReference>
<name>A0ABD1V6L4_9LAMI</name>
<evidence type="ECO:0000313" key="2">
    <source>
        <dbReference type="EMBL" id="KAL2532260.1"/>
    </source>
</evidence>
<evidence type="ECO:0000313" key="1">
    <source>
        <dbReference type="EMBL" id="KAL2532235.1"/>
    </source>
</evidence>
<protein>
    <submittedName>
        <fullName evidence="1">L10-interacting MYB domain-containing protein-like</fullName>
    </submittedName>
</protein>
<reference evidence="1" key="1">
    <citation type="submission" date="2024-07" db="EMBL/GenBank/DDBJ databases">
        <title>Two chromosome-level genome assemblies of Korean endemic species Abeliophyllum distichum and Forsythia ovata (Oleaceae).</title>
        <authorList>
            <person name="Mun J.H."/>
        </authorList>
    </citation>
    <scope>NUCLEOTIDE SEQUENCE</scope>
    <source>
        <strain evidence="1">KNKB198505000391</strain>
        <tissue evidence="1">Leaf</tissue>
    </source>
</reference>
<dbReference type="AlphaFoldDB" id="A0ABD1V6L4"/>
<proteinExistence type="predicted"/>
<dbReference type="EMBL" id="JBFOLK010000002">
    <property type="protein sequence ID" value="KAL2532260.1"/>
    <property type="molecule type" value="Genomic_DNA"/>
</dbReference>
<comment type="caution">
    <text evidence="1">The sequence shown here is derived from an EMBL/GenBank/DDBJ whole genome shotgun (WGS) entry which is preliminary data.</text>
</comment>
<organism evidence="1 3">
    <name type="scientific">Abeliophyllum distichum</name>
    <dbReference type="NCBI Taxonomy" id="126358"/>
    <lineage>
        <taxon>Eukaryota</taxon>
        <taxon>Viridiplantae</taxon>
        <taxon>Streptophyta</taxon>
        <taxon>Embryophyta</taxon>
        <taxon>Tracheophyta</taxon>
        <taxon>Spermatophyta</taxon>
        <taxon>Magnoliopsida</taxon>
        <taxon>eudicotyledons</taxon>
        <taxon>Gunneridae</taxon>
        <taxon>Pentapetalae</taxon>
        <taxon>asterids</taxon>
        <taxon>lamiids</taxon>
        <taxon>Lamiales</taxon>
        <taxon>Oleaceae</taxon>
        <taxon>Forsythieae</taxon>
        <taxon>Abeliophyllum</taxon>
    </lineage>
</organism>
<dbReference type="Proteomes" id="UP001604336">
    <property type="component" value="Unassembled WGS sequence"/>
</dbReference>
<reference evidence="3" key="2">
    <citation type="submission" date="2024-07" db="EMBL/GenBank/DDBJ databases">
        <title>Two chromosome-level genome assemblies of Korean endemic species Abeliophyllum distichum and Forsythia ovata (Oleaceae).</title>
        <authorList>
            <person name="Jang H."/>
        </authorList>
    </citation>
    <scope>NUCLEOTIDE SEQUENCE [LARGE SCALE GENOMIC DNA]</scope>
</reference>
<evidence type="ECO:0000313" key="3">
    <source>
        <dbReference type="Proteomes" id="UP001604336"/>
    </source>
</evidence>